<dbReference type="GO" id="GO:0000973">
    <property type="term" value="P:post-transcriptional tethering of RNA polymerase II gene DNA at nuclear periphery"/>
    <property type="evidence" value="ECO:0007669"/>
    <property type="project" value="TreeGrafter"/>
</dbReference>
<sequence length="427" mass="47298">MKYADHLRQVASLGESEDGPALSLHLSYSSKQSARVLASLPAHALSDSSTLQHQAQQLYIAELWATLAYQHVCVLVSGKKQDHQLAYTSQAQLVSTFLGKVVGSASSWCLPVLYVLLADLRYLAAVADSVNPSATSQGLPCQEDCARTVNRAFSLCATDRVNPGPTSRRKGVYKIASLSMKCYFKVDRPALCKNLVRATTSDPSIPRLETYSLADQVTWRYYLGYLAFLNGEETSAREHLEWAFEKCHVRAKRNQELILTYLIPLRLLTGTFPSAKLLASYPTINALYLPFLSAIRTGSLKAYDEALAAAQHSFSDMACWMTMERVREICVRSLFKVVWLASDRASRVGVGAFMKAMKMQGVELGLQGVKDEDVSMGEMDALDETECIITTMIYKGYMKGYVSHEKRTVVLAKSGPFPSLSARKQPK</sequence>
<dbReference type="GO" id="GO:0070390">
    <property type="term" value="C:transcription export complex 2"/>
    <property type="evidence" value="ECO:0007669"/>
    <property type="project" value="TreeGrafter"/>
</dbReference>
<reference evidence="3" key="1">
    <citation type="submission" date="2020-07" db="EMBL/GenBank/DDBJ databases">
        <title>Draft Genome Sequence of a Deep-Sea Yeast, Naganishia (Cryptococcus) liquefaciens strain N6.</title>
        <authorList>
            <person name="Han Y.W."/>
            <person name="Kajitani R."/>
            <person name="Morimoto H."/>
            <person name="Parhat M."/>
            <person name="Tsubouchi H."/>
            <person name="Bakenova O."/>
            <person name="Ogata M."/>
            <person name="Argunhan B."/>
            <person name="Aoki R."/>
            <person name="Kajiwara S."/>
            <person name="Itoh T."/>
            <person name="Iwasaki H."/>
        </authorList>
    </citation>
    <scope>NUCLEOTIDE SEQUENCE</scope>
    <source>
        <strain evidence="3">N6</strain>
    </source>
</reference>
<dbReference type="GO" id="GO:0006368">
    <property type="term" value="P:transcription elongation by RNA polymerase II"/>
    <property type="evidence" value="ECO:0007669"/>
    <property type="project" value="TreeGrafter"/>
</dbReference>
<gene>
    <name evidence="3" type="ORF">NliqN6_2570</name>
</gene>
<name>A0A8H3YEE0_9TREE</name>
<proteinExistence type="inferred from homology"/>
<dbReference type="GO" id="GO:0016973">
    <property type="term" value="P:poly(A)+ mRNA export from nucleus"/>
    <property type="evidence" value="ECO:0007669"/>
    <property type="project" value="TreeGrafter"/>
</dbReference>
<dbReference type="PANTHER" id="PTHR12732:SF0">
    <property type="entry name" value="PCI DOMAIN-CONTAINING PROTEIN 2"/>
    <property type="match status" value="1"/>
</dbReference>
<dbReference type="Gene3D" id="1.10.10.10">
    <property type="entry name" value="Winged helix-like DNA-binding domain superfamily/Winged helix DNA-binding domain"/>
    <property type="match status" value="1"/>
</dbReference>
<feature type="domain" description="PCI" evidence="2">
    <location>
        <begin position="217"/>
        <end position="416"/>
    </location>
</feature>
<protein>
    <recommendedName>
        <fullName evidence="2">PCI domain-containing protein</fullName>
    </recommendedName>
</protein>
<evidence type="ECO:0000259" key="2">
    <source>
        <dbReference type="PROSITE" id="PS50250"/>
    </source>
</evidence>
<dbReference type="Pfam" id="PF01399">
    <property type="entry name" value="PCI"/>
    <property type="match status" value="1"/>
</dbReference>
<evidence type="ECO:0000313" key="4">
    <source>
        <dbReference type="Proteomes" id="UP000620104"/>
    </source>
</evidence>
<dbReference type="Proteomes" id="UP000620104">
    <property type="component" value="Unassembled WGS sequence"/>
</dbReference>
<dbReference type="GO" id="GO:0003723">
    <property type="term" value="F:RNA binding"/>
    <property type="evidence" value="ECO:0007669"/>
    <property type="project" value="InterPro"/>
</dbReference>
<dbReference type="EMBL" id="BLZA01000017">
    <property type="protein sequence ID" value="GHJ86168.1"/>
    <property type="molecule type" value="Genomic_DNA"/>
</dbReference>
<dbReference type="PANTHER" id="PTHR12732">
    <property type="entry name" value="UNCHARACTERIZED PROTEASOME COMPONENT REGION PCI-CONTAINING"/>
    <property type="match status" value="1"/>
</dbReference>
<accession>A0A8H3YEE0</accession>
<dbReference type="OrthoDB" id="10252687at2759"/>
<dbReference type="InterPro" id="IPR036388">
    <property type="entry name" value="WH-like_DNA-bd_sf"/>
</dbReference>
<dbReference type="GO" id="GO:0003690">
    <property type="term" value="F:double-stranded DNA binding"/>
    <property type="evidence" value="ECO:0007669"/>
    <property type="project" value="InterPro"/>
</dbReference>
<dbReference type="AlphaFoldDB" id="A0A8H3YEE0"/>
<dbReference type="InterPro" id="IPR000717">
    <property type="entry name" value="PCI_dom"/>
</dbReference>
<organism evidence="3 4">
    <name type="scientific">Naganishia liquefaciens</name>
    <dbReference type="NCBI Taxonomy" id="104408"/>
    <lineage>
        <taxon>Eukaryota</taxon>
        <taxon>Fungi</taxon>
        <taxon>Dikarya</taxon>
        <taxon>Basidiomycota</taxon>
        <taxon>Agaricomycotina</taxon>
        <taxon>Tremellomycetes</taxon>
        <taxon>Filobasidiales</taxon>
        <taxon>Filobasidiaceae</taxon>
        <taxon>Naganishia</taxon>
    </lineage>
</organism>
<evidence type="ECO:0000313" key="3">
    <source>
        <dbReference type="EMBL" id="GHJ86168.1"/>
    </source>
</evidence>
<comment type="caution">
    <text evidence="3">The sequence shown here is derived from an EMBL/GenBank/DDBJ whole genome shotgun (WGS) entry which is preliminary data.</text>
</comment>
<evidence type="ECO:0000256" key="1">
    <source>
        <dbReference type="ARBA" id="ARBA00025771"/>
    </source>
</evidence>
<dbReference type="PROSITE" id="PS50250">
    <property type="entry name" value="PCI"/>
    <property type="match status" value="1"/>
</dbReference>
<dbReference type="InterPro" id="IPR045114">
    <property type="entry name" value="Csn12-like"/>
</dbReference>
<keyword evidence="4" id="KW-1185">Reference proteome</keyword>
<dbReference type="SMART" id="SM00753">
    <property type="entry name" value="PAM"/>
    <property type="match status" value="1"/>
</dbReference>
<comment type="similarity">
    <text evidence="1">Belongs to the CSN12 family.</text>
</comment>